<keyword evidence="3" id="KW-0472">Membrane</keyword>
<keyword evidence="3" id="KW-0812">Transmembrane</keyword>
<evidence type="ECO:0000256" key="1">
    <source>
        <dbReference type="ARBA" id="ARBA00022729"/>
    </source>
</evidence>
<dbReference type="STRING" id="76936.BN2458_PEG1505"/>
<name>A0A099UE64_9HELI</name>
<reference evidence="8" key="3">
    <citation type="submission" date="2015-11" db="EMBL/GenBank/DDBJ databases">
        <authorList>
            <person name="Anvar S.Y."/>
        </authorList>
    </citation>
    <scope>NUCLEOTIDE SEQUENCE [LARGE SCALE GENOMIC DNA]</scope>
</reference>
<dbReference type="KEGG" id="hty:BN2458_PEG1505"/>
<dbReference type="Proteomes" id="UP000029925">
    <property type="component" value="Unassembled WGS sequence"/>
</dbReference>
<dbReference type="InterPro" id="IPR011055">
    <property type="entry name" value="Dup_hybrid_motif"/>
</dbReference>
<keyword evidence="1" id="KW-0732">Signal</keyword>
<dbReference type="SUPFAM" id="SSF51261">
    <property type="entry name" value="Duplicated hybrid motif"/>
    <property type="match status" value="1"/>
</dbReference>
<evidence type="ECO:0000313" key="7">
    <source>
        <dbReference type="Proteomes" id="UP000029925"/>
    </source>
</evidence>
<feature type="domain" description="M23ase beta-sheet core" evidence="4">
    <location>
        <begin position="157"/>
        <end position="232"/>
    </location>
</feature>
<dbReference type="InterPro" id="IPR016047">
    <property type="entry name" value="M23ase_b-sheet_dom"/>
</dbReference>
<feature type="transmembrane region" description="Helical" evidence="3">
    <location>
        <begin position="27"/>
        <end position="50"/>
    </location>
</feature>
<evidence type="ECO:0000259" key="4">
    <source>
        <dbReference type="Pfam" id="PF01551"/>
    </source>
</evidence>
<gene>
    <name evidence="5" type="ORF">BN2458_PEG1505</name>
    <name evidence="6" type="ORF">LS75_001865</name>
</gene>
<dbReference type="PANTHER" id="PTHR21666">
    <property type="entry name" value="PEPTIDASE-RELATED"/>
    <property type="match status" value="1"/>
</dbReference>
<dbReference type="EMBL" id="JRPF02000002">
    <property type="protein sequence ID" value="TLD79079.1"/>
    <property type="molecule type" value="Genomic_DNA"/>
</dbReference>
<dbReference type="OrthoDB" id="9815245at2"/>
<accession>A0A099UE64</accession>
<dbReference type="AlphaFoldDB" id="A0A099UE64"/>
<dbReference type="GeneID" id="78151677"/>
<dbReference type="Gene3D" id="2.70.70.10">
    <property type="entry name" value="Glucose Permease (Domain IIA)"/>
    <property type="match status" value="1"/>
</dbReference>
<dbReference type="InterPro" id="IPR050570">
    <property type="entry name" value="Cell_wall_metabolism_enzyme"/>
</dbReference>
<dbReference type="PANTHER" id="PTHR21666:SF289">
    <property type="entry name" value="L-ALA--D-GLU ENDOPEPTIDASE"/>
    <property type="match status" value="1"/>
</dbReference>
<evidence type="ECO:0000256" key="2">
    <source>
        <dbReference type="SAM" id="Coils"/>
    </source>
</evidence>
<dbReference type="Proteomes" id="UP000064525">
    <property type="component" value="Chromosome I"/>
</dbReference>
<sequence>MQDRLMISIIDDNGSRQFSVHRLIQKVALFLVASIVVVVVSYLIAAHFLMSELEVILANNMQVRENFQDIYEKNSELERDIDYKTDELLKVNNKINELENIVNVSKRNHEVYNNQDIDFDALTSSQKDILLKIIPNGDPVDSFASKTFPHKNTSAYTLNQSTPVYATANGIVDSVRVAGSENHLVQIQHSYGFASSYRHLGKAVVQKGDFVIKGQVIGYSGSKLSLYYDLHFVDSALPVASYTDWNSDNFAQVIGVNSAIDWKSLIWALDDLIQLKNYRVSYQNNEIPAY</sequence>
<dbReference type="GO" id="GO:0004222">
    <property type="term" value="F:metalloendopeptidase activity"/>
    <property type="evidence" value="ECO:0007669"/>
    <property type="project" value="TreeGrafter"/>
</dbReference>
<dbReference type="EMBL" id="LN907858">
    <property type="protein sequence ID" value="CUU40388.1"/>
    <property type="molecule type" value="Genomic_DNA"/>
</dbReference>
<protein>
    <submittedName>
        <fullName evidence="6">M23 family metallopeptidase</fullName>
    </submittedName>
    <submittedName>
        <fullName evidence="5">ToxR-activated gene (TagE)</fullName>
    </submittedName>
</protein>
<organism evidence="5 8">
    <name type="scientific">Helicobacter typhlonius</name>
    <dbReference type="NCBI Taxonomy" id="76936"/>
    <lineage>
        <taxon>Bacteria</taxon>
        <taxon>Pseudomonadati</taxon>
        <taxon>Campylobacterota</taxon>
        <taxon>Epsilonproteobacteria</taxon>
        <taxon>Campylobacterales</taxon>
        <taxon>Helicobacteraceae</taxon>
        <taxon>Helicobacter</taxon>
    </lineage>
</organism>
<evidence type="ECO:0000313" key="6">
    <source>
        <dbReference type="EMBL" id="TLD79079.1"/>
    </source>
</evidence>
<evidence type="ECO:0000256" key="3">
    <source>
        <dbReference type="SAM" id="Phobius"/>
    </source>
</evidence>
<reference evidence="5" key="2">
    <citation type="submission" date="2015-11" db="EMBL/GenBank/DDBJ databases">
        <authorList>
            <person name="Zhang Y."/>
            <person name="Guo Z."/>
        </authorList>
    </citation>
    <scope>NUCLEOTIDE SEQUENCE</scope>
    <source>
        <strain evidence="5">1</strain>
    </source>
</reference>
<reference evidence="6 7" key="1">
    <citation type="journal article" date="2014" name="Genome Announc.">
        <title>Draft genome sequences of eight enterohepatic helicobacter species isolated from both laboratory and wild rodents.</title>
        <authorList>
            <person name="Sheh A."/>
            <person name="Shen Z."/>
            <person name="Fox J.G."/>
        </authorList>
    </citation>
    <scope>NUCLEOTIDE SEQUENCE [LARGE SCALE GENOMIC DNA]</scope>
    <source>
        <strain evidence="6 7">MIT 98-6810</strain>
    </source>
</reference>
<keyword evidence="7" id="KW-1185">Reference proteome</keyword>
<dbReference type="RefSeq" id="WP_034343889.1">
    <property type="nucleotide sequence ID" value="NZ_CAJTQN010000002.1"/>
</dbReference>
<evidence type="ECO:0000313" key="5">
    <source>
        <dbReference type="EMBL" id="CUU40388.1"/>
    </source>
</evidence>
<dbReference type="CDD" id="cd12797">
    <property type="entry name" value="M23_peptidase"/>
    <property type="match status" value="1"/>
</dbReference>
<dbReference type="Pfam" id="PF01551">
    <property type="entry name" value="Peptidase_M23"/>
    <property type="match status" value="1"/>
</dbReference>
<feature type="coiled-coil region" evidence="2">
    <location>
        <begin position="60"/>
        <end position="115"/>
    </location>
</feature>
<keyword evidence="3" id="KW-1133">Transmembrane helix</keyword>
<proteinExistence type="predicted"/>
<evidence type="ECO:0000313" key="8">
    <source>
        <dbReference type="Proteomes" id="UP000064525"/>
    </source>
</evidence>
<keyword evidence="2" id="KW-0175">Coiled coil</keyword>
<dbReference type="PATRIC" id="fig|76936.10.peg.1468"/>